<keyword evidence="3" id="KW-1185">Reference proteome</keyword>
<dbReference type="InterPro" id="IPR011042">
    <property type="entry name" value="6-blade_b-propeller_TolB-like"/>
</dbReference>
<dbReference type="Gene3D" id="2.120.10.30">
    <property type="entry name" value="TolB, C-terminal domain"/>
    <property type="match status" value="1"/>
</dbReference>
<sequence>MSLYPPPSPIATTLFVDVVAQLGLKPRSAPWLTASGLGETHSFLEGPSFDADGNLYVVDTPFGRILRVNPAGEVVIAAEYDGAPNGLKVHRDGDIYIADRMHGIMHLDPASGRVSTFLGRDRLEPGFKGPNDLVFARNGDLYFTDQGNTGLQDPTGRVFRRRRDGRLDCLLDNVPSPNGIALNPAEDQLFVAVTFAQQVWRCPLLADGSTHKVGVYQSFSGGFSGPDGLAVDVEGGLAVCHNRMGIVWMFDGLGIPTYRINSCRGRLTTNLAYGGPDRRTLFITESETGSILKAEVPVPGLDLRAAARA</sequence>
<dbReference type="SUPFAM" id="SSF63829">
    <property type="entry name" value="Calcium-dependent phosphotriesterase"/>
    <property type="match status" value="1"/>
</dbReference>
<organism evidence="2 3">
    <name type="scientific">Chelatococcus asaccharovorans</name>
    <dbReference type="NCBI Taxonomy" id="28210"/>
    <lineage>
        <taxon>Bacteria</taxon>
        <taxon>Pseudomonadati</taxon>
        <taxon>Pseudomonadota</taxon>
        <taxon>Alphaproteobacteria</taxon>
        <taxon>Hyphomicrobiales</taxon>
        <taxon>Chelatococcaceae</taxon>
        <taxon>Chelatococcus</taxon>
    </lineage>
</organism>
<evidence type="ECO:0000313" key="3">
    <source>
        <dbReference type="Proteomes" id="UP000248021"/>
    </source>
</evidence>
<accession>A0A2V3TWX5</accession>
<protein>
    <submittedName>
        <fullName evidence="2">Gluconolactonase</fullName>
    </submittedName>
</protein>
<dbReference type="InterPro" id="IPR051262">
    <property type="entry name" value="SMP-30/CGR1_Lactonase"/>
</dbReference>
<dbReference type="AlphaFoldDB" id="A0A2V3TWX5"/>
<evidence type="ECO:0000259" key="1">
    <source>
        <dbReference type="Pfam" id="PF08450"/>
    </source>
</evidence>
<dbReference type="EMBL" id="QJJK01000013">
    <property type="protein sequence ID" value="PXW53583.1"/>
    <property type="molecule type" value="Genomic_DNA"/>
</dbReference>
<dbReference type="PANTHER" id="PTHR47572:SF5">
    <property type="entry name" value="BLR2277 PROTEIN"/>
    <property type="match status" value="1"/>
</dbReference>
<dbReference type="RefSeq" id="WP_110377551.1">
    <property type="nucleotide sequence ID" value="NZ_JAHBRY010000001.1"/>
</dbReference>
<dbReference type="InterPro" id="IPR013658">
    <property type="entry name" value="SGL"/>
</dbReference>
<comment type="caution">
    <text evidence="2">The sequence shown here is derived from an EMBL/GenBank/DDBJ whole genome shotgun (WGS) entry which is preliminary data.</text>
</comment>
<gene>
    <name evidence="2" type="ORF">C7450_11371</name>
</gene>
<reference evidence="2 3" key="1">
    <citation type="submission" date="2018-05" db="EMBL/GenBank/DDBJ databases">
        <title>Genomic Encyclopedia of Type Strains, Phase IV (KMG-IV): sequencing the most valuable type-strain genomes for metagenomic binning, comparative biology and taxonomic classification.</title>
        <authorList>
            <person name="Goeker M."/>
        </authorList>
    </citation>
    <scope>NUCLEOTIDE SEQUENCE [LARGE SCALE GENOMIC DNA]</scope>
    <source>
        <strain evidence="2 3">DSM 6462</strain>
    </source>
</reference>
<dbReference type="Proteomes" id="UP000248021">
    <property type="component" value="Unassembled WGS sequence"/>
</dbReference>
<dbReference type="OrthoDB" id="241638at2"/>
<evidence type="ECO:0000313" key="2">
    <source>
        <dbReference type="EMBL" id="PXW53583.1"/>
    </source>
</evidence>
<name>A0A2V3TWX5_9HYPH</name>
<feature type="domain" description="SMP-30/Gluconolactonase/LRE-like region" evidence="1">
    <location>
        <begin position="45"/>
        <end position="285"/>
    </location>
</feature>
<proteinExistence type="predicted"/>
<dbReference type="Pfam" id="PF08450">
    <property type="entry name" value="SGL"/>
    <property type="match status" value="1"/>
</dbReference>
<dbReference type="PANTHER" id="PTHR47572">
    <property type="entry name" value="LIPOPROTEIN-RELATED"/>
    <property type="match status" value="1"/>
</dbReference>